<feature type="compositionally biased region" description="Low complexity" evidence="1">
    <location>
        <begin position="371"/>
        <end position="382"/>
    </location>
</feature>
<gene>
    <name evidence="2" type="ORF">M9458_016563</name>
</gene>
<evidence type="ECO:0000313" key="2">
    <source>
        <dbReference type="EMBL" id="KAL0189464.1"/>
    </source>
</evidence>
<accession>A0ABD0QTE8</accession>
<dbReference type="EMBL" id="JAMKFB020000007">
    <property type="protein sequence ID" value="KAL0189464.1"/>
    <property type="molecule type" value="Genomic_DNA"/>
</dbReference>
<comment type="caution">
    <text evidence="2">The sequence shown here is derived from an EMBL/GenBank/DDBJ whole genome shotgun (WGS) entry which is preliminary data.</text>
</comment>
<feature type="compositionally biased region" description="Low complexity" evidence="1">
    <location>
        <begin position="342"/>
        <end position="355"/>
    </location>
</feature>
<feature type="region of interest" description="Disordered" evidence="1">
    <location>
        <begin position="84"/>
        <end position="144"/>
    </location>
</feature>
<evidence type="ECO:0000313" key="3">
    <source>
        <dbReference type="Proteomes" id="UP001529510"/>
    </source>
</evidence>
<sequence>MDPTVLLILLKQGERSLEDHTRDYIFLAEHSHFPDSSLCTFYRAGLNTTAKGLLSGEGPRESLPDYIEWVLASCGSSWTIDFVKEDVSPTPDPEPSQPSPRHAEHEPEPTADDEPEPRATEQRITQEPEPNTSDQVREPATTTATVECCVEQERAMESPAHCTTAGGELELNSGDLMDFFTEVLETHSGDLIDFSTEIPTCHDLPVGMEFPPTPPLLSVWSPLSPDSPSAHPQPTTCAVGSPRVCQLPSASWLEDPSAPPPASESRTPPRPSDPAAPPRLSAPSSPPSPVGPPAPPGSLVPPAPPWSVVVPPSPQDSTPPALPRRSVPPAPLGSSLPPAPPQSSVAPAPLRTSGSPLPPRSPEPWAPPWPSGSSVSPWIFGSPSPPRAPPPPAPPPSVGPPGVVSPSSTMAPPSVGSTVGLHHGCGLGLYRLLLLRVPPVSSLAPPTFVAPMDSKDSVFCFPSSAEASPHMDSVLLQFFRPSCLFCFLFSTARGRAYSEGGVMLHPH</sequence>
<feature type="compositionally biased region" description="Pro residues" evidence="1">
    <location>
        <begin position="257"/>
        <end position="277"/>
    </location>
</feature>
<feature type="compositionally biased region" description="Pro residues" evidence="1">
    <location>
        <begin position="320"/>
        <end position="341"/>
    </location>
</feature>
<feature type="compositionally biased region" description="Basic and acidic residues" evidence="1">
    <location>
        <begin position="116"/>
        <end position="126"/>
    </location>
</feature>
<keyword evidence="3" id="KW-1185">Reference proteome</keyword>
<feature type="compositionally biased region" description="Low complexity" evidence="1">
    <location>
        <begin position="217"/>
        <end position="229"/>
    </location>
</feature>
<organism evidence="2 3">
    <name type="scientific">Cirrhinus mrigala</name>
    <name type="common">Mrigala</name>
    <dbReference type="NCBI Taxonomy" id="683832"/>
    <lineage>
        <taxon>Eukaryota</taxon>
        <taxon>Metazoa</taxon>
        <taxon>Chordata</taxon>
        <taxon>Craniata</taxon>
        <taxon>Vertebrata</taxon>
        <taxon>Euteleostomi</taxon>
        <taxon>Actinopterygii</taxon>
        <taxon>Neopterygii</taxon>
        <taxon>Teleostei</taxon>
        <taxon>Ostariophysi</taxon>
        <taxon>Cypriniformes</taxon>
        <taxon>Cyprinidae</taxon>
        <taxon>Labeoninae</taxon>
        <taxon>Labeonini</taxon>
        <taxon>Cirrhinus</taxon>
    </lineage>
</organism>
<feature type="compositionally biased region" description="Pro residues" evidence="1">
    <location>
        <begin position="284"/>
        <end position="305"/>
    </location>
</feature>
<feature type="compositionally biased region" description="Polar residues" evidence="1">
    <location>
        <begin position="127"/>
        <end position="144"/>
    </location>
</feature>
<feature type="compositionally biased region" description="Pro residues" evidence="1">
    <location>
        <begin position="356"/>
        <end position="370"/>
    </location>
</feature>
<dbReference type="AlphaFoldDB" id="A0ABD0QTE8"/>
<proteinExistence type="predicted"/>
<name>A0ABD0QTE8_CIRMR</name>
<feature type="compositionally biased region" description="Low complexity" evidence="1">
    <location>
        <begin position="306"/>
        <end position="319"/>
    </location>
</feature>
<reference evidence="2 3" key="1">
    <citation type="submission" date="2024-05" db="EMBL/GenBank/DDBJ databases">
        <title>Genome sequencing and assembly of Indian major carp, Cirrhinus mrigala (Hamilton, 1822).</title>
        <authorList>
            <person name="Mohindra V."/>
            <person name="Chowdhury L.M."/>
            <person name="Lal K."/>
            <person name="Jena J.K."/>
        </authorList>
    </citation>
    <scope>NUCLEOTIDE SEQUENCE [LARGE SCALE GENOMIC DNA]</scope>
    <source>
        <strain evidence="2">CM1030</strain>
        <tissue evidence="2">Blood</tissue>
    </source>
</reference>
<feature type="region of interest" description="Disordered" evidence="1">
    <location>
        <begin position="217"/>
        <end position="411"/>
    </location>
</feature>
<feature type="compositionally biased region" description="Pro residues" evidence="1">
    <location>
        <begin position="383"/>
        <end position="399"/>
    </location>
</feature>
<evidence type="ECO:0000256" key="1">
    <source>
        <dbReference type="SAM" id="MobiDB-lite"/>
    </source>
</evidence>
<dbReference type="Proteomes" id="UP001529510">
    <property type="component" value="Unassembled WGS sequence"/>
</dbReference>
<protein>
    <submittedName>
        <fullName evidence="2">Uncharacterized protein</fullName>
    </submittedName>
</protein>